<keyword evidence="3" id="KW-1185">Reference proteome</keyword>
<feature type="region of interest" description="Disordered" evidence="1">
    <location>
        <begin position="46"/>
        <end position="78"/>
    </location>
</feature>
<dbReference type="EMBL" id="JASDAP010000018">
    <property type="protein sequence ID" value="KAK1888411.1"/>
    <property type="molecule type" value="Genomic_DNA"/>
</dbReference>
<proteinExistence type="predicted"/>
<keyword evidence="2" id="KW-0808">Transferase</keyword>
<name>A0AAD9F4Y0_DISEL</name>
<feature type="compositionally biased region" description="Polar residues" evidence="1">
    <location>
        <begin position="61"/>
        <end position="72"/>
    </location>
</feature>
<sequence>MNETRLQSQQTNQRRSNTQIIQQAPDDFGMQCIGLAFQPNFHSMGKQGFNRNKSSMDKESSQANTFSFTCSGLEQEEK</sequence>
<dbReference type="GO" id="GO:0032259">
    <property type="term" value="P:methylation"/>
    <property type="evidence" value="ECO:0007669"/>
    <property type="project" value="UniProtKB-KW"/>
</dbReference>
<feature type="region of interest" description="Disordered" evidence="1">
    <location>
        <begin position="1"/>
        <end position="20"/>
    </location>
</feature>
<evidence type="ECO:0000313" key="3">
    <source>
        <dbReference type="Proteomes" id="UP001228049"/>
    </source>
</evidence>
<comment type="caution">
    <text evidence="2">The sequence shown here is derived from an EMBL/GenBank/DDBJ whole genome shotgun (WGS) entry which is preliminary data.</text>
</comment>
<dbReference type="Proteomes" id="UP001228049">
    <property type="component" value="Unassembled WGS sequence"/>
</dbReference>
<organism evidence="2 3">
    <name type="scientific">Dissostichus eleginoides</name>
    <name type="common">Patagonian toothfish</name>
    <name type="synonym">Dissostichus amissus</name>
    <dbReference type="NCBI Taxonomy" id="100907"/>
    <lineage>
        <taxon>Eukaryota</taxon>
        <taxon>Metazoa</taxon>
        <taxon>Chordata</taxon>
        <taxon>Craniata</taxon>
        <taxon>Vertebrata</taxon>
        <taxon>Euteleostomi</taxon>
        <taxon>Actinopterygii</taxon>
        <taxon>Neopterygii</taxon>
        <taxon>Teleostei</taxon>
        <taxon>Neoteleostei</taxon>
        <taxon>Acanthomorphata</taxon>
        <taxon>Eupercaria</taxon>
        <taxon>Perciformes</taxon>
        <taxon>Notothenioidei</taxon>
        <taxon>Nototheniidae</taxon>
        <taxon>Dissostichus</taxon>
    </lineage>
</organism>
<reference evidence="2" key="1">
    <citation type="submission" date="2023-04" db="EMBL/GenBank/DDBJ databases">
        <title>Chromosome-level genome of Chaenocephalus aceratus.</title>
        <authorList>
            <person name="Park H."/>
        </authorList>
    </citation>
    <scope>NUCLEOTIDE SEQUENCE</scope>
    <source>
        <strain evidence="2">DE</strain>
        <tissue evidence="2">Muscle</tissue>
    </source>
</reference>
<dbReference type="AlphaFoldDB" id="A0AAD9F4Y0"/>
<keyword evidence="2" id="KW-0489">Methyltransferase</keyword>
<dbReference type="GO" id="GO:0008168">
    <property type="term" value="F:methyltransferase activity"/>
    <property type="evidence" value="ECO:0007669"/>
    <property type="project" value="UniProtKB-KW"/>
</dbReference>
<gene>
    <name evidence="2" type="ORF">KUDE01_029194</name>
</gene>
<evidence type="ECO:0000256" key="1">
    <source>
        <dbReference type="SAM" id="MobiDB-lite"/>
    </source>
</evidence>
<accession>A0AAD9F4Y0</accession>
<protein>
    <submittedName>
        <fullName evidence="2">Dual-specificity RNA methyltransferase RlmN</fullName>
    </submittedName>
</protein>
<evidence type="ECO:0000313" key="2">
    <source>
        <dbReference type="EMBL" id="KAK1888411.1"/>
    </source>
</evidence>